<comment type="caution">
    <text evidence="1">The sequence shown here is derived from an EMBL/GenBank/DDBJ whole genome shotgun (WGS) entry which is preliminary data.</text>
</comment>
<proteinExistence type="predicted"/>
<name>A0ABD1LG56_9FABA</name>
<dbReference type="AlphaFoldDB" id="A0ABD1LG56"/>
<protein>
    <submittedName>
        <fullName evidence="1">Uncharacterized protein</fullName>
    </submittedName>
</protein>
<evidence type="ECO:0000313" key="1">
    <source>
        <dbReference type="EMBL" id="KAL2322527.1"/>
    </source>
</evidence>
<gene>
    <name evidence="1" type="ORF">Fmac_026906</name>
</gene>
<keyword evidence="2" id="KW-1185">Reference proteome</keyword>
<dbReference type="EMBL" id="JBGMDY010000009">
    <property type="protein sequence ID" value="KAL2322527.1"/>
    <property type="molecule type" value="Genomic_DNA"/>
</dbReference>
<organism evidence="1 2">
    <name type="scientific">Flemingia macrophylla</name>
    <dbReference type="NCBI Taxonomy" id="520843"/>
    <lineage>
        <taxon>Eukaryota</taxon>
        <taxon>Viridiplantae</taxon>
        <taxon>Streptophyta</taxon>
        <taxon>Embryophyta</taxon>
        <taxon>Tracheophyta</taxon>
        <taxon>Spermatophyta</taxon>
        <taxon>Magnoliopsida</taxon>
        <taxon>eudicotyledons</taxon>
        <taxon>Gunneridae</taxon>
        <taxon>Pentapetalae</taxon>
        <taxon>rosids</taxon>
        <taxon>fabids</taxon>
        <taxon>Fabales</taxon>
        <taxon>Fabaceae</taxon>
        <taxon>Papilionoideae</taxon>
        <taxon>50 kb inversion clade</taxon>
        <taxon>NPAAA clade</taxon>
        <taxon>indigoferoid/millettioid clade</taxon>
        <taxon>Phaseoleae</taxon>
        <taxon>Flemingia</taxon>
    </lineage>
</organism>
<sequence>MKYIANNVFPIHTNKKLEGIVDKRLHRYVVMAIMGDKVKSEKNSFENTMIDGKTPDSKVLRLASLACKN</sequence>
<reference evidence="1 2" key="1">
    <citation type="submission" date="2024-08" db="EMBL/GenBank/DDBJ databases">
        <title>Insights into the chromosomal genome structure of Flemingia macrophylla.</title>
        <authorList>
            <person name="Ding Y."/>
            <person name="Zhao Y."/>
            <person name="Bi W."/>
            <person name="Wu M."/>
            <person name="Zhao G."/>
            <person name="Gong Y."/>
            <person name="Li W."/>
            <person name="Zhang P."/>
        </authorList>
    </citation>
    <scope>NUCLEOTIDE SEQUENCE [LARGE SCALE GENOMIC DNA]</scope>
    <source>
        <strain evidence="1">DYQJB</strain>
        <tissue evidence="1">Leaf</tissue>
    </source>
</reference>
<accession>A0ABD1LG56</accession>
<evidence type="ECO:0000313" key="2">
    <source>
        <dbReference type="Proteomes" id="UP001603857"/>
    </source>
</evidence>
<dbReference type="Proteomes" id="UP001603857">
    <property type="component" value="Unassembled WGS sequence"/>
</dbReference>